<dbReference type="PANTHER" id="PTHR13449">
    <property type="entry name" value="INTEGRAL MEMBRANE PROTEIN GPR177"/>
    <property type="match status" value="1"/>
</dbReference>
<keyword evidence="2 5" id="KW-0812">Transmembrane</keyword>
<dbReference type="Proteomes" id="UP000233556">
    <property type="component" value="Unassembled WGS sequence"/>
</dbReference>
<name>A0A2I0T4F9_LIMLA</name>
<gene>
    <name evidence="7" type="ORF">llap_21012</name>
</gene>
<dbReference type="Pfam" id="PF06664">
    <property type="entry name" value="WLS-like_TM"/>
    <property type="match status" value="1"/>
</dbReference>
<dbReference type="InterPro" id="IPR009551">
    <property type="entry name" value="Wntless"/>
</dbReference>
<dbReference type="EMBL" id="KZ519603">
    <property type="protein sequence ID" value="PKU28684.1"/>
    <property type="molecule type" value="Genomic_DNA"/>
</dbReference>
<feature type="transmembrane region" description="Helical" evidence="5">
    <location>
        <begin position="107"/>
        <end position="126"/>
    </location>
</feature>
<dbReference type="PANTHER" id="PTHR13449:SF2">
    <property type="entry name" value="PROTEIN WNTLESS HOMOLOG"/>
    <property type="match status" value="1"/>
</dbReference>
<evidence type="ECO:0000256" key="4">
    <source>
        <dbReference type="ARBA" id="ARBA00023136"/>
    </source>
</evidence>
<evidence type="ECO:0000313" key="7">
    <source>
        <dbReference type="EMBL" id="PKU28684.1"/>
    </source>
</evidence>
<accession>A0A2I0T4F9</accession>
<sequence length="232" mass="26454">MTSGSVAICQHFSMTSGSVAIFQCFSNSCGSQSLVIYEKRPDCSMHMLISERVPLSEPSLGSVPEENAEITLDVSLAYRDDMFDDWEEIAHAIEIRKLKCTFGSPKVRVIFALGISMTFINIPVEWFSIGFDWTWMLLFGDIRQGIFYAMLLSFWIIFCGEHMMDQNERNRLSGYWKQVGPIAVGSFCLFVFDMCERGVQLKNPFYSIWTTEVGTELAVSFQPAWGRLGFCW</sequence>
<feature type="transmembrane region" description="Helical" evidence="5">
    <location>
        <begin position="146"/>
        <end position="164"/>
    </location>
</feature>
<dbReference type="InterPro" id="IPR047843">
    <property type="entry name" value="WLS-like_TM"/>
</dbReference>
<organism evidence="7 8">
    <name type="scientific">Limosa lapponica baueri</name>
    <dbReference type="NCBI Taxonomy" id="1758121"/>
    <lineage>
        <taxon>Eukaryota</taxon>
        <taxon>Metazoa</taxon>
        <taxon>Chordata</taxon>
        <taxon>Craniata</taxon>
        <taxon>Vertebrata</taxon>
        <taxon>Euteleostomi</taxon>
        <taxon>Archelosauria</taxon>
        <taxon>Archosauria</taxon>
        <taxon>Dinosauria</taxon>
        <taxon>Saurischia</taxon>
        <taxon>Theropoda</taxon>
        <taxon>Coelurosauria</taxon>
        <taxon>Aves</taxon>
        <taxon>Neognathae</taxon>
        <taxon>Neoaves</taxon>
        <taxon>Charadriiformes</taxon>
        <taxon>Scolopacidae</taxon>
        <taxon>Limosa</taxon>
    </lineage>
</organism>
<keyword evidence="3 5" id="KW-1133">Transmembrane helix</keyword>
<dbReference type="GO" id="GO:0006886">
    <property type="term" value="P:intracellular protein transport"/>
    <property type="evidence" value="ECO:0007669"/>
    <property type="project" value="TreeGrafter"/>
</dbReference>
<keyword evidence="4 5" id="KW-0472">Membrane</keyword>
<reference evidence="8" key="2">
    <citation type="submission" date="2017-12" db="EMBL/GenBank/DDBJ databases">
        <title>Genome sequence of the Bar-tailed Godwit (Limosa lapponica baueri).</title>
        <authorList>
            <person name="Lima N.C.B."/>
            <person name="Parody-Merino A.M."/>
            <person name="Battley P.F."/>
            <person name="Fidler A.E."/>
            <person name="Prosdocimi F."/>
        </authorList>
    </citation>
    <scope>NUCLEOTIDE SEQUENCE [LARGE SCALE GENOMIC DNA]</scope>
</reference>
<feature type="domain" description="Wntless-like transmembrane" evidence="6">
    <location>
        <begin position="94"/>
        <end position="215"/>
    </location>
</feature>
<evidence type="ECO:0000313" key="8">
    <source>
        <dbReference type="Proteomes" id="UP000233556"/>
    </source>
</evidence>
<dbReference type="AlphaFoldDB" id="A0A2I0T4F9"/>
<evidence type="ECO:0000256" key="3">
    <source>
        <dbReference type="ARBA" id="ARBA00022989"/>
    </source>
</evidence>
<evidence type="ECO:0000256" key="1">
    <source>
        <dbReference type="ARBA" id="ARBA00004141"/>
    </source>
</evidence>
<protein>
    <recommendedName>
        <fullName evidence="6">Wntless-like transmembrane domain-containing protein</fullName>
    </recommendedName>
</protein>
<dbReference type="GO" id="GO:0061355">
    <property type="term" value="P:Wnt protein secretion"/>
    <property type="evidence" value="ECO:0007669"/>
    <property type="project" value="TreeGrafter"/>
</dbReference>
<comment type="subcellular location">
    <subcellularLocation>
        <location evidence="1">Membrane</location>
        <topology evidence="1">Multi-pass membrane protein</topology>
    </subcellularLocation>
</comment>
<dbReference type="GO" id="GO:0000139">
    <property type="term" value="C:Golgi membrane"/>
    <property type="evidence" value="ECO:0007669"/>
    <property type="project" value="UniProtKB-SubCell"/>
</dbReference>
<evidence type="ECO:0000256" key="5">
    <source>
        <dbReference type="SAM" id="Phobius"/>
    </source>
</evidence>
<reference evidence="8" key="1">
    <citation type="submission" date="2017-11" db="EMBL/GenBank/DDBJ databases">
        <authorList>
            <person name="Lima N.C."/>
            <person name="Parody-Merino A.M."/>
            <person name="Battley P.F."/>
            <person name="Fidler A.E."/>
            <person name="Prosdocimi F."/>
        </authorList>
    </citation>
    <scope>NUCLEOTIDE SEQUENCE [LARGE SCALE GENOMIC DNA]</scope>
</reference>
<dbReference type="GO" id="GO:0016055">
    <property type="term" value="P:Wnt signaling pathway"/>
    <property type="evidence" value="ECO:0007669"/>
    <property type="project" value="UniProtKB-KW"/>
</dbReference>
<evidence type="ECO:0000259" key="6">
    <source>
        <dbReference type="Pfam" id="PF06664"/>
    </source>
</evidence>
<proteinExistence type="predicted"/>
<keyword evidence="8" id="KW-1185">Reference proteome</keyword>
<dbReference type="OrthoDB" id="5804250at2759"/>
<dbReference type="GO" id="GO:0017147">
    <property type="term" value="F:Wnt-protein binding"/>
    <property type="evidence" value="ECO:0007669"/>
    <property type="project" value="InterPro"/>
</dbReference>
<evidence type="ECO:0000256" key="2">
    <source>
        <dbReference type="ARBA" id="ARBA00022692"/>
    </source>
</evidence>